<sequence length="65" mass="7023">MMALVWIIDLVVQYVKILGGRQRVPAVVRLAAWLLLLAAAVAGAAVIAFGLVRLDQYLAPLPPTR</sequence>
<evidence type="ECO:0000256" key="1">
    <source>
        <dbReference type="SAM" id="Phobius"/>
    </source>
</evidence>
<keyword evidence="1" id="KW-0472">Membrane</keyword>
<dbReference type="EMBL" id="VIGV01000010">
    <property type="protein sequence ID" value="TWS22357.1"/>
    <property type="molecule type" value="Genomic_DNA"/>
</dbReference>
<name>A0A5C5RHA8_9ACTN</name>
<proteinExistence type="predicted"/>
<feature type="transmembrane region" description="Helical" evidence="1">
    <location>
        <begin position="30"/>
        <end position="52"/>
    </location>
</feature>
<evidence type="ECO:0000313" key="2">
    <source>
        <dbReference type="EMBL" id="TWS22357.1"/>
    </source>
</evidence>
<reference evidence="2 3" key="2">
    <citation type="submission" date="2019-08" db="EMBL/GenBank/DDBJ databases">
        <title>Tsukamurella conjunctivitidis sp. nov., Tsukamurella assacharolytica sp. nov. and Tsukamurella sputae sp. nov. isolated from patients with conjunctivitis, bacteraemia (lymphoma) and respiratory infection (sputum) in Hong Kong.</title>
        <authorList>
            <person name="Fok K.M.N."/>
            <person name="Fong J.Y.H."/>
        </authorList>
    </citation>
    <scope>NUCLEOTIDE SEQUENCE [LARGE SCALE GENOMIC DNA]</scope>
    <source>
        <strain evidence="2 3">HKU70</strain>
    </source>
</reference>
<dbReference type="Proteomes" id="UP000319792">
    <property type="component" value="Unassembled WGS sequence"/>
</dbReference>
<comment type="caution">
    <text evidence="2">The sequence shown here is derived from an EMBL/GenBank/DDBJ whole genome shotgun (WGS) entry which is preliminary data.</text>
</comment>
<evidence type="ECO:0000313" key="3">
    <source>
        <dbReference type="Proteomes" id="UP000319792"/>
    </source>
</evidence>
<keyword evidence="3" id="KW-1185">Reference proteome</keyword>
<reference evidence="2 3" key="1">
    <citation type="submission" date="2019-06" db="EMBL/GenBank/DDBJ databases">
        <authorList>
            <person name="Teng J.L.L."/>
            <person name="Lee H.H."/>
            <person name="Lau S.K.P."/>
            <person name="Woo P.C.Y."/>
        </authorList>
    </citation>
    <scope>NUCLEOTIDE SEQUENCE [LARGE SCALE GENOMIC DNA]</scope>
    <source>
        <strain evidence="2 3">HKU70</strain>
    </source>
</reference>
<gene>
    <name evidence="2" type="ORF">FK268_20360</name>
</gene>
<dbReference type="AlphaFoldDB" id="A0A5C5RHA8"/>
<protein>
    <submittedName>
        <fullName evidence="2">Uncharacterized protein</fullName>
    </submittedName>
</protein>
<accession>A0A5C5RHA8</accession>
<organism evidence="2 3">
    <name type="scientific">Tsukamurella sputi</name>
    <dbReference type="NCBI Taxonomy" id="2591848"/>
    <lineage>
        <taxon>Bacteria</taxon>
        <taxon>Bacillati</taxon>
        <taxon>Actinomycetota</taxon>
        <taxon>Actinomycetes</taxon>
        <taxon>Mycobacteriales</taxon>
        <taxon>Tsukamurellaceae</taxon>
        <taxon>Tsukamurella</taxon>
    </lineage>
</organism>
<keyword evidence="1" id="KW-0812">Transmembrane</keyword>
<keyword evidence="1" id="KW-1133">Transmembrane helix</keyword>